<sequence>MANFKTKLLIAIICFLMLILSFGGLFYYREIKNKIPKSAKFVIVLEENIDNKEGKNINVINFWEG</sequence>
<accession>A0A162MGK9</accession>
<dbReference type="STRING" id="520767.ATZ99_14310"/>
<dbReference type="AlphaFoldDB" id="A0A162MGK9"/>
<evidence type="ECO:0000313" key="3">
    <source>
        <dbReference type="Proteomes" id="UP000075737"/>
    </source>
</evidence>
<keyword evidence="1" id="KW-1133">Transmembrane helix</keyword>
<reference evidence="2 3" key="1">
    <citation type="submission" date="2015-12" db="EMBL/GenBank/DDBJ databases">
        <title>Draft genome of Thermovenabulum gondwanense isolated from a red thermophilic microbial mat colonisisng an outflow channel of a bore well.</title>
        <authorList>
            <person name="Patel B.K."/>
        </authorList>
    </citation>
    <scope>NUCLEOTIDE SEQUENCE [LARGE SCALE GENOMIC DNA]</scope>
    <source>
        <strain evidence="2 3">R270</strain>
    </source>
</reference>
<evidence type="ECO:0000313" key="2">
    <source>
        <dbReference type="EMBL" id="KYO65793.1"/>
    </source>
</evidence>
<dbReference type="EMBL" id="LOHZ01000032">
    <property type="protein sequence ID" value="KYO65793.1"/>
    <property type="molecule type" value="Genomic_DNA"/>
</dbReference>
<name>A0A162MGK9_9FIRM</name>
<keyword evidence="3" id="KW-1185">Reference proteome</keyword>
<comment type="caution">
    <text evidence="2">The sequence shown here is derived from an EMBL/GenBank/DDBJ whole genome shotgun (WGS) entry which is preliminary data.</text>
</comment>
<feature type="transmembrane region" description="Helical" evidence="1">
    <location>
        <begin position="6"/>
        <end position="28"/>
    </location>
</feature>
<protein>
    <submittedName>
        <fullName evidence="2">Uncharacterized protein</fullName>
    </submittedName>
</protein>
<dbReference type="RefSeq" id="WP_068748551.1">
    <property type="nucleotide sequence ID" value="NZ_LOHZ01000032.1"/>
</dbReference>
<keyword evidence="1" id="KW-0472">Membrane</keyword>
<dbReference type="Proteomes" id="UP000075737">
    <property type="component" value="Unassembled WGS sequence"/>
</dbReference>
<organism evidence="2 3">
    <name type="scientific">Thermovenabulum gondwanense</name>
    <dbReference type="NCBI Taxonomy" id="520767"/>
    <lineage>
        <taxon>Bacteria</taxon>
        <taxon>Bacillati</taxon>
        <taxon>Bacillota</taxon>
        <taxon>Clostridia</taxon>
        <taxon>Thermosediminibacterales</taxon>
        <taxon>Thermosediminibacteraceae</taxon>
        <taxon>Thermovenabulum</taxon>
    </lineage>
</organism>
<gene>
    <name evidence="2" type="ORF">ATZ99_14310</name>
</gene>
<evidence type="ECO:0000256" key="1">
    <source>
        <dbReference type="SAM" id="Phobius"/>
    </source>
</evidence>
<keyword evidence="1" id="KW-0812">Transmembrane</keyword>
<proteinExistence type="predicted"/>